<evidence type="ECO:0000259" key="13">
    <source>
        <dbReference type="PROSITE" id="PS50885"/>
    </source>
</evidence>
<dbReference type="RefSeq" id="WP_072819638.1">
    <property type="nucleotide sequence ID" value="NZ_LT670849.1"/>
</dbReference>
<dbReference type="PROSITE" id="PS50885">
    <property type="entry name" value="HAMP"/>
    <property type="match status" value="1"/>
</dbReference>
<evidence type="ECO:0000256" key="11">
    <source>
        <dbReference type="SAM" id="Phobius"/>
    </source>
</evidence>
<dbReference type="PANTHER" id="PTHR45436:SF15">
    <property type="entry name" value="SENSOR HISTIDINE KINASE CUSS"/>
    <property type="match status" value="1"/>
</dbReference>
<dbReference type="CDD" id="cd00082">
    <property type="entry name" value="HisKA"/>
    <property type="match status" value="1"/>
</dbReference>
<dbReference type="SUPFAM" id="SSF47384">
    <property type="entry name" value="Homodimeric domain of signal transducing histidine kinase"/>
    <property type="match status" value="1"/>
</dbReference>
<dbReference type="EC" id="2.7.13.3" evidence="3"/>
<dbReference type="PANTHER" id="PTHR45436">
    <property type="entry name" value="SENSOR HISTIDINE KINASE YKOH"/>
    <property type="match status" value="1"/>
</dbReference>
<dbReference type="InterPro" id="IPR036097">
    <property type="entry name" value="HisK_dim/P_sf"/>
</dbReference>
<evidence type="ECO:0000256" key="7">
    <source>
        <dbReference type="ARBA" id="ARBA00022777"/>
    </source>
</evidence>
<keyword evidence="8 11" id="KW-1133">Transmembrane helix</keyword>
<name>A0A1M7U5N1_9BRAD</name>
<keyword evidence="9" id="KW-0902">Two-component regulatory system</keyword>
<dbReference type="InterPro" id="IPR005467">
    <property type="entry name" value="His_kinase_dom"/>
</dbReference>
<evidence type="ECO:0000256" key="4">
    <source>
        <dbReference type="ARBA" id="ARBA00022553"/>
    </source>
</evidence>
<dbReference type="SMART" id="SM00388">
    <property type="entry name" value="HisKA"/>
    <property type="match status" value="1"/>
</dbReference>
<evidence type="ECO:0000256" key="10">
    <source>
        <dbReference type="ARBA" id="ARBA00023136"/>
    </source>
</evidence>
<dbReference type="AlphaFoldDB" id="A0A1M7U5N1"/>
<dbReference type="PRINTS" id="PR00344">
    <property type="entry name" value="BCTRLSENSOR"/>
</dbReference>
<dbReference type="InterPro" id="IPR003661">
    <property type="entry name" value="HisK_dim/P_dom"/>
</dbReference>
<dbReference type="Pfam" id="PF00512">
    <property type="entry name" value="HisKA"/>
    <property type="match status" value="1"/>
</dbReference>
<dbReference type="PROSITE" id="PS51257">
    <property type="entry name" value="PROKAR_LIPOPROTEIN"/>
    <property type="match status" value="1"/>
</dbReference>
<keyword evidence="5" id="KW-0808">Transferase</keyword>
<evidence type="ECO:0000256" key="8">
    <source>
        <dbReference type="ARBA" id="ARBA00022989"/>
    </source>
</evidence>
<protein>
    <recommendedName>
        <fullName evidence="3">histidine kinase</fullName>
        <ecNumber evidence="3">2.7.13.3</ecNumber>
    </recommendedName>
</protein>
<proteinExistence type="predicted"/>
<keyword evidence="10 11" id="KW-0472">Membrane</keyword>
<dbReference type="Gene3D" id="3.30.565.10">
    <property type="entry name" value="Histidine kinase-like ATPase, C-terminal domain"/>
    <property type="match status" value="1"/>
</dbReference>
<keyword evidence="15" id="KW-1185">Reference proteome</keyword>
<dbReference type="Pfam" id="PF02518">
    <property type="entry name" value="HATPase_c"/>
    <property type="match status" value="1"/>
</dbReference>
<feature type="transmembrane region" description="Helical" evidence="11">
    <location>
        <begin position="12"/>
        <end position="31"/>
    </location>
</feature>
<evidence type="ECO:0000256" key="2">
    <source>
        <dbReference type="ARBA" id="ARBA00004141"/>
    </source>
</evidence>
<comment type="catalytic activity">
    <reaction evidence="1">
        <text>ATP + protein L-histidine = ADP + protein N-phospho-L-histidine.</text>
        <dbReference type="EC" id="2.7.13.3"/>
    </reaction>
</comment>
<evidence type="ECO:0000256" key="1">
    <source>
        <dbReference type="ARBA" id="ARBA00000085"/>
    </source>
</evidence>
<keyword evidence="6 11" id="KW-0812">Transmembrane</keyword>
<dbReference type="InterPro" id="IPR003660">
    <property type="entry name" value="HAMP_dom"/>
</dbReference>
<dbReference type="GO" id="GO:0000155">
    <property type="term" value="F:phosphorelay sensor kinase activity"/>
    <property type="evidence" value="ECO:0007669"/>
    <property type="project" value="InterPro"/>
</dbReference>
<dbReference type="SMART" id="SM00387">
    <property type="entry name" value="HATPase_c"/>
    <property type="match status" value="1"/>
</dbReference>
<dbReference type="CDD" id="cd00075">
    <property type="entry name" value="HATPase"/>
    <property type="match status" value="1"/>
</dbReference>
<accession>A0A1M7U5N1</accession>
<feature type="domain" description="Histidine kinase" evidence="12">
    <location>
        <begin position="250"/>
        <end position="451"/>
    </location>
</feature>
<dbReference type="EMBL" id="LT670849">
    <property type="protein sequence ID" value="SHN78224.1"/>
    <property type="molecule type" value="Genomic_DNA"/>
</dbReference>
<dbReference type="InterPro" id="IPR036890">
    <property type="entry name" value="HATPase_C_sf"/>
</dbReference>
<feature type="domain" description="HAMP" evidence="13">
    <location>
        <begin position="189"/>
        <end position="242"/>
    </location>
</feature>
<organism evidence="14 15">
    <name type="scientific">Bradyrhizobium erythrophlei</name>
    <dbReference type="NCBI Taxonomy" id="1437360"/>
    <lineage>
        <taxon>Bacteria</taxon>
        <taxon>Pseudomonadati</taxon>
        <taxon>Pseudomonadota</taxon>
        <taxon>Alphaproteobacteria</taxon>
        <taxon>Hyphomicrobiales</taxon>
        <taxon>Nitrobacteraceae</taxon>
        <taxon>Bradyrhizobium</taxon>
    </lineage>
</organism>
<dbReference type="OrthoDB" id="8673316at2"/>
<dbReference type="InterPro" id="IPR050428">
    <property type="entry name" value="TCS_sensor_his_kinase"/>
</dbReference>
<sequence length="478" mass="52672">MKPYSLFRRITIGLSVTMAIAFICACSWLFVKAKWANDRLHERALLAQVRDIAAHIDISAENGVHLHLPVLLAEAYSGSESRHRFAIRDTSGQVLIGNSGRIGELPELSDKDHNVYKYDSGRREHPGVVLGAALRTQVGGRTIYVQAERVSEQTKGLGKQVLEEFLVDGDWLYFLFLFVLVAVCLWIVNRGLRPLRQMSEIARSIGPANTHVRFPTDDAPREILPCVLSLNEVLDRLEEGLKRQREFNANAAHQLRTPLAVLMANVQSLEDPELIELLKIDVDHMARIVSQLLLVAQLDSLTIDFTELVELNALVADVAANLAPIAINAGKSIKLERNDGNLFVRTSSFALKAALQNLIENAIKHTPRGTAVGVRISDLPGVDVIDSGPGISEELRPRIFERFWRGDKSTDGSGLGLSIVEKIMKAMRGTVSVTDAPSGGAQFSIRLSRAALVGRNLKELSNPDRLDKTIGEDLPRVA</sequence>
<dbReference type="GO" id="GO:0005886">
    <property type="term" value="C:plasma membrane"/>
    <property type="evidence" value="ECO:0007669"/>
    <property type="project" value="TreeGrafter"/>
</dbReference>
<evidence type="ECO:0000256" key="6">
    <source>
        <dbReference type="ARBA" id="ARBA00022692"/>
    </source>
</evidence>
<keyword evidence="7 14" id="KW-0418">Kinase</keyword>
<comment type="subcellular location">
    <subcellularLocation>
        <location evidence="2">Membrane</location>
        <topology evidence="2">Multi-pass membrane protein</topology>
    </subcellularLocation>
</comment>
<evidence type="ECO:0000256" key="5">
    <source>
        <dbReference type="ARBA" id="ARBA00022679"/>
    </source>
</evidence>
<dbReference type="SUPFAM" id="SSF55874">
    <property type="entry name" value="ATPase domain of HSP90 chaperone/DNA topoisomerase II/histidine kinase"/>
    <property type="match status" value="1"/>
</dbReference>
<evidence type="ECO:0000256" key="3">
    <source>
        <dbReference type="ARBA" id="ARBA00012438"/>
    </source>
</evidence>
<evidence type="ECO:0000259" key="12">
    <source>
        <dbReference type="PROSITE" id="PS50109"/>
    </source>
</evidence>
<dbReference type="PROSITE" id="PS50109">
    <property type="entry name" value="HIS_KIN"/>
    <property type="match status" value="1"/>
</dbReference>
<keyword evidence="4" id="KW-0597">Phosphoprotein</keyword>
<dbReference type="Proteomes" id="UP000184096">
    <property type="component" value="Chromosome I"/>
</dbReference>
<gene>
    <name evidence="14" type="ORF">SAMN05444170_3610</name>
</gene>
<evidence type="ECO:0000313" key="15">
    <source>
        <dbReference type="Proteomes" id="UP000184096"/>
    </source>
</evidence>
<dbReference type="InterPro" id="IPR004358">
    <property type="entry name" value="Sig_transdc_His_kin-like_C"/>
</dbReference>
<dbReference type="Gene3D" id="1.10.287.130">
    <property type="match status" value="1"/>
</dbReference>
<feature type="transmembrane region" description="Helical" evidence="11">
    <location>
        <begin position="171"/>
        <end position="188"/>
    </location>
</feature>
<evidence type="ECO:0000256" key="9">
    <source>
        <dbReference type="ARBA" id="ARBA00023012"/>
    </source>
</evidence>
<reference evidence="15" key="1">
    <citation type="submission" date="2016-11" db="EMBL/GenBank/DDBJ databases">
        <authorList>
            <person name="Varghese N."/>
            <person name="Submissions S."/>
        </authorList>
    </citation>
    <scope>NUCLEOTIDE SEQUENCE [LARGE SCALE GENOMIC DNA]</scope>
    <source>
        <strain evidence="15">GAS401</strain>
    </source>
</reference>
<dbReference type="InterPro" id="IPR003594">
    <property type="entry name" value="HATPase_dom"/>
</dbReference>
<evidence type="ECO:0000313" key="14">
    <source>
        <dbReference type="EMBL" id="SHN78224.1"/>
    </source>
</evidence>